<proteinExistence type="predicted"/>
<keyword evidence="3" id="KW-0804">Transcription</keyword>
<dbReference type="Proteomes" id="UP000500801">
    <property type="component" value="Chromosome"/>
</dbReference>
<dbReference type="AlphaFoldDB" id="A0AAE6YVW1"/>
<organism evidence="7 9">
    <name type="scientific">Dickeya zeae</name>
    <dbReference type="NCBI Taxonomy" id="204042"/>
    <lineage>
        <taxon>Bacteria</taxon>
        <taxon>Pseudomonadati</taxon>
        <taxon>Pseudomonadota</taxon>
        <taxon>Gammaproteobacteria</taxon>
        <taxon>Enterobacterales</taxon>
        <taxon>Pectobacteriaceae</taxon>
        <taxon>Dickeya</taxon>
    </lineage>
</organism>
<keyword evidence="1" id="KW-0805">Transcription regulation</keyword>
<dbReference type="Proteomes" id="UP000824976">
    <property type="component" value="Chromosome"/>
</dbReference>
<keyword evidence="2 4" id="KW-0238">DNA-binding</keyword>
<reference evidence="8 10" key="2">
    <citation type="submission" date="2019-06" db="EMBL/GenBank/DDBJ databases">
        <title>Complete genome of Dickeya zeae PL65.</title>
        <authorList>
            <person name="Boluk G."/>
            <person name="Arif M."/>
        </authorList>
    </citation>
    <scope>NUCLEOTIDE SEQUENCE [LARGE SCALE GENOMIC DNA]</scope>
    <source>
        <strain evidence="8 10">PL65</strain>
    </source>
</reference>
<dbReference type="PROSITE" id="PS50977">
    <property type="entry name" value="HTH_TETR_2"/>
    <property type="match status" value="1"/>
</dbReference>
<dbReference type="Pfam" id="PF00440">
    <property type="entry name" value="TetR_N"/>
    <property type="match status" value="1"/>
</dbReference>
<dbReference type="EMBL" id="CP033622">
    <property type="protein sequence ID" value="QIZ49439.1"/>
    <property type="molecule type" value="Genomic_DNA"/>
</dbReference>
<dbReference type="EMBL" id="CP040817">
    <property type="protein sequence ID" value="QYM92824.1"/>
    <property type="molecule type" value="Genomic_DNA"/>
</dbReference>
<reference evidence="7 9" key="1">
    <citation type="submission" date="2018-11" db="EMBL/GenBank/DDBJ databases">
        <title>Complete genome sequence of Dickeya zeae strain CE1 infecting Canna edulis Ker-Gawl. in China.</title>
        <authorList>
            <person name="Zhang J."/>
            <person name="Lin B."/>
            <person name="Shen H."/>
            <person name="Jiang S."/>
            <person name="Pu X."/>
            <person name="Sun D."/>
        </authorList>
    </citation>
    <scope>NUCLEOTIDE SEQUENCE [LARGE SCALE GENOMIC DNA]</scope>
    <source>
        <strain evidence="7 9">CE1</strain>
    </source>
</reference>
<dbReference type="InterPro" id="IPR050109">
    <property type="entry name" value="HTH-type_TetR-like_transc_reg"/>
</dbReference>
<evidence type="ECO:0000256" key="1">
    <source>
        <dbReference type="ARBA" id="ARBA00023015"/>
    </source>
</evidence>
<evidence type="ECO:0000256" key="4">
    <source>
        <dbReference type="PROSITE-ProRule" id="PRU00335"/>
    </source>
</evidence>
<name>A0AAE6YVW1_9GAMM</name>
<evidence type="ECO:0000256" key="5">
    <source>
        <dbReference type="SAM" id="MobiDB-lite"/>
    </source>
</evidence>
<keyword evidence="10" id="KW-1185">Reference proteome</keyword>
<evidence type="ECO:0000313" key="7">
    <source>
        <dbReference type="EMBL" id="QIZ49439.1"/>
    </source>
</evidence>
<protein>
    <submittedName>
        <fullName evidence="7">TetR family transcriptional regulator</fullName>
    </submittedName>
</protein>
<evidence type="ECO:0000313" key="9">
    <source>
        <dbReference type="Proteomes" id="UP000500801"/>
    </source>
</evidence>
<dbReference type="PANTHER" id="PTHR30055:SF234">
    <property type="entry name" value="HTH-TYPE TRANSCRIPTIONAL REGULATOR BETI"/>
    <property type="match status" value="1"/>
</dbReference>
<feature type="region of interest" description="Disordered" evidence="5">
    <location>
        <begin position="1"/>
        <end position="21"/>
    </location>
</feature>
<accession>A0AAE6YVW1</accession>
<dbReference type="PANTHER" id="PTHR30055">
    <property type="entry name" value="HTH-TYPE TRANSCRIPTIONAL REGULATOR RUTR"/>
    <property type="match status" value="1"/>
</dbReference>
<evidence type="ECO:0000313" key="10">
    <source>
        <dbReference type="Proteomes" id="UP000824976"/>
    </source>
</evidence>
<gene>
    <name evidence="7" type="ORF">DWG24_00865</name>
    <name evidence="8" type="ORF">FGI21_13615</name>
</gene>
<dbReference type="GO" id="GO:0003700">
    <property type="term" value="F:DNA-binding transcription factor activity"/>
    <property type="evidence" value="ECO:0007669"/>
    <property type="project" value="TreeGrafter"/>
</dbReference>
<feature type="domain" description="HTH tetR-type" evidence="6">
    <location>
        <begin position="18"/>
        <end position="78"/>
    </location>
</feature>
<dbReference type="InterPro" id="IPR009057">
    <property type="entry name" value="Homeodomain-like_sf"/>
</dbReference>
<evidence type="ECO:0000259" key="6">
    <source>
        <dbReference type="PROSITE" id="PS50977"/>
    </source>
</evidence>
<evidence type="ECO:0000256" key="3">
    <source>
        <dbReference type="ARBA" id="ARBA00023163"/>
    </source>
</evidence>
<evidence type="ECO:0000313" key="8">
    <source>
        <dbReference type="EMBL" id="QYM92824.1"/>
    </source>
</evidence>
<dbReference type="Gene3D" id="1.10.357.10">
    <property type="entry name" value="Tetracycline Repressor, domain 2"/>
    <property type="match status" value="1"/>
</dbReference>
<dbReference type="SUPFAM" id="SSF46689">
    <property type="entry name" value="Homeodomain-like"/>
    <property type="match status" value="1"/>
</dbReference>
<dbReference type="InterPro" id="IPR001647">
    <property type="entry name" value="HTH_TetR"/>
</dbReference>
<feature type="DNA-binding region" description="H-T-H motif" evidence="4">
    <location>
        <begin position="41"/>
        <end position="60"/>
    </location>
</feature>
<sequence length="193" mass="22257">MIDDMKSRQQHASRAKSEQTKERILEAASEIIRDGGLHACTQRAIAAELNISPGTITWHFRILDDLHDAVIRKAVENFKSQTLKWFSECPPDKPEVQLTRFLCWTMQQQARLLSEYELFVAAVARPRLRESAMEWVRTHSAILQQHFRMNAKQADAVVAYTDAWLLRSLLSNGTEKPDEHMTERVFLSIIQTP</sequence>
<dbReference type="GO" id="GO:0000976">
    <property type="term" value="F:transcription cis-regulatory region binding"/>
    <property type="evidence" value="ECO:0007669"/>
    <property type="project" value="TreeGrafter"/>
</dbReference>
<dbReference type="Pfam" id="PF17940">
    <property type="entry name" value="TetR_C_31"/>
    <property type="match status" value="1"/>
</dbReference>
<evidence type="ECO:0000256" key="2">
    <source>
        <dbReference type="ARBA" id="ARBA00023125"/>
    </source>
</evidence>
<dbReference type="InterPro" id="IPR041583">
    <property type="entry name" value="TetR_C_31"/>
</dbReference>